<proteinExistence type="predicted"/>
<dbReference type="Proteomes" id="UP000828941">
    <property type="component" value="Chromosome 2"/>
</dbReference>
<evidence type="ECO:0000313" key="1">
    <source>
        <dbReference type="EMBL" id="KAI4354208.1"/>
    </source>
</evidence>
<dbReference type="EMBL" id="CM039427">
    <property type="protein sequence ID" value="KAI4354208.1"/>
    <property type="molecule type" value="Genomic_DNA"/>
</dbReference>
<protein>
    <submittedName>
        <fullName evidence="1">Uncharacterized protein</fullName>
    </submittedName>
</protein>
<accession>A0ACB9Q0B8</accession>
<evidence type="ECO:0000313" key="2">
    <source>
        <dbReference type="Proteomes" id="UP000828941"/>
    </source>
</evidence>
<reference evidence="1 2" key="1">
    <citation type="journal article" date="2022" name="DNA Res.">
        <title>Chromosomal-level genome assembly of the orchid tree Bauhinia variegata (Leguminosae; Cercidoideae) supports the allotetraploid origin hypothesis of Bauhinia.</title>
        <authorList>
            <person name="Zhong Y."/>
            <person name="Chen Y."/>
            <person name="Zheng D."/>
            <person name="Pang J."/>
            <person name="Liu Y."/>
            <person name="Luo S."/>
            <person name="Meng S."/>
            <person name="Qian L."/>
            <person name="Wei D."/>
            <person name="Dai S."/>
            <person name="Zhou R."/>
        </authorList>
    </citation>
    <scope>NUCLEOTIDE SEQUENCE [LARGE SCALE GENOMIC DNA]</scope>
    <source>
        <strain evidence="1">BV-YZ2020</strain>
    </source>
</reference>
<gene>
    <name evidence="1" type="ORF">L6164_003097</name>
</gene>
<sequence>MAPLAFRSSLVFFFFLSLWVSLIPGTISLTCTSQKFTNNQLYSKCLDLPLLNSYLHYTYDSSNSSLSVVFIATPAKSGGWISWAINPTGEGMVGAQALIAFKNDGVMTVKTYNISSYSSIVQSKLSFDVWDTKAEESDGLMRIFAKVKVPAKAESLNQVWQVGPSVTAGFPDKHAFGQANLQSKGTLSLNGGQISSGGVDSRTKRKNIHGVLNAVSWGILLPLGVIIARYVKTFPSADPAWFYLHASCQVSAYAIGVAGWATGLKLGSESKGVQYSSHRNIGIALFSLATLQIFALFLRPKKEHKFRFYWNIYHHSIGYSVIVLGIVNIFKGFDILHVAHKWKTAYIIVIAALGGIAILLEAITWIITLRGKSNKSTKPYDGYNIGQSRQQPLTT</sequence>
<organism evidence="1 2">
    <name type="scientific">Bauhinia variegata</name>
    <name type="common">Purple orchid tree</name>
    <name type="synonym">Phanera variegata</name>
    <dbReference type="NCBI Taxonomy" id="167791"/>
    <lineage>
        <taxon>Eukaryota</taxon>
        <taxon>Viridiplantae</taxon>
        <taxon>Streptophyta</taxon>
        <taxon>Embryophyta</taxon>
        <taxon>Tracheophyta</taxon>
        <taxon>Spermatophyta</taxon>
        <taxon>Magnoliopsida</taxon>
        <taxon>eudicotyledons</taxon>
        <taxon>Gunneridae</taxon>
        <taxon>Pentapetalae</taxon>
        <taxon>rosids</taxon>
        <taxon>fabids</taxon>
        <taxon>Fabales</taxon>
        <taxon>Fabaceae</taxon>
        <taxon>Cercidoideae</taxon>
        <taxon>Cercideae</taxon>
        <taxon>Bauhiniinae</taxon>
        <taxon>Bauhinia</taxon>
    </lineage>
</organism>
<name>A0ACB9Q0B8_BAUVA</name>
<comment type="caution">
    <text evidence="1">The sequence shown here is derived from an EMBL/GenBank/DDBJ whole genome shotgun (WGS) entry which is preliminary data.</text>
</comment>
<keyword evidence="2" id="KW-1185">Reference proteome</keyword>